<evidence type="ECO:0000313" key="6">
    <source>
        <dbReference type="EMBL" id="CAK9009119.1"/>
    </source>
</evidence>
<feature type="domain" description="Aminoglycoside phosphotransferase" evidence="5">
    <location>
        <begin position="47"/>
        <end position="292"/>
    </location>
</feature>
<evidence type="ECO:0000256" key="1">
    <source>
        <dbReference type="ARBA" id="ARBA00009176"/>
    </source>
</evidence>
<keyword evidence="11" id="KW-1185">Reference proteome</keyword>
<dbReference type="EMBL" id="CAXAMM010005907">
    <property type="protein sequence ID" value="CAK9009119.1"/>
    <property type="molecule type" value="Genomic_DNA"/>
</dbReference>
<dbReference type="SUPFAM" id="SSF53590">
    <property type="entry name" value="Nucleoside hydrolase"/>
    <property type="match status" value="1"/>
</dbReference>
<dbReference type="EMBL" id="CAXAMM010034825">
    <property type="protein sequence ID" value="CAK9073422.1"/>
    <property type="molecule type" value="Genomic_DNA"/>
</dbReference>
<keyword evidence="3" id="KW-0326">Glycosidase</keyword>
<dbReference type="InterPro" id="IPR001910">
    <property type="entry name" value="Inosine/uridine_hydrolase_dom"/>
</dbReference>
<keyword evidence="2 8" id="KW-0378">Hydrolase</keyword>
<gene>
    <name evidence="6" type="ORF">SCF082_LOCUS10173</name>
    <name evidence="7" type="ORF">SCF082_LOCUS11083</name>
    <name evidence="8" type="ORF">SCF082_LOCUS12051</name>
    <name evidence="9" type="ORF">SCF082_LOCUS12052</name>
    <name evidence="10" type="ORF">SCF082_LOCUS35954</name>
</gene>
<evidence type="ECO:0000313" key="10">
    <source>
        <dbReference type="EMBL" id="CAK9073422.1"/>
    </source>
</evidence>
<dbReference type="InterPro" id="IPR002575">
    <property type="entry name" value="Aminoglycoside_PTrfase"/>
</dbReference>
<name>A0ABP0JH16_9DINO</name>
<evidence type="ECO:0000313" key="11">
    <source>
        <dbReference type="Proteomes" id="UP001642464"/>
    </source>
</evidence>
<dbReference type="Gene3D" id="3.90.1200.10">
    <property type="match status" value="1"/>
</dbReference>
<evidence type="ECO:0000259" key="5">
    <source>
        <dbReference type="Pfam" id="PF01636"/>
    </source>
</evidence>
<evidence type="ECO:0000313" key="9">
    <source>
        <dbReference type="EMBL" id="CAK9013711.1"/>
    </source>
</evidence>
<dbReference type="InterPro" id="IPR036452">
    <property type="entry name" value="Ribo_hydro-like"/>
</dbReference>
<dbReference type="Proteomes" id="UP001642464">
    <property type="component" value="Unassembled WGS sequence"/>
</dbReference>
<dbReference type="SUPFAM" id="SSF56112">
    <property type="entry name" value="Protein kinase-like (PK-like)"/>
    <property type="match status" value="1"/>
</dbReference>
<accession>A0ABP0JH16</accession>
<organism evidence="8 11">
    <name type="scientific">Durusdinium trenchii</name>
    <dbReference type="NCBI Taxonomy" id="1381693"/>
    <lineage>
        <taxon>Eukaryota</taxon>
        <taxon>Sar</taxon>
        <taxon>Alveolata</taxon>
        <taxon>Dinophyceae</taxon>
        <taxon>Suessiales</taxon>
        <taxon>Symbiodiniaceae</taxon>
        <taxon>Durusdinium</taxon>
    </lineage>
</organism>
<reference evidence="8 11" key="1">
    <citation type="submission" date="2024-02" db="EMBL/GenBank/DDBJ databases">
        <authorList>
            <person name="Chen Y."/>
            <person name="Shah S."/>
            <person name="Dougan E. K."/>
            <person name="Thang M."/>
            <person name="Chan C."/>
        </authorList>
    </citation>
    <scope>NUCLEOTIDE SEQUENCE [LARGE SCALE GENOMIC DNA]</scope>
</reference>
<feature type="domain" description="Inosine/uridine-preferring nucleoside hydrolase" evidence="4">
    <location>
        <begin position="345"/>
        <end position="587"/>
    </location>
</feature>
<evidence type="ECO:0000256" key="3">
    <source>
        <dbReference type="ARBA" id="ARBA00023295"/>
    </source>
</evidence>
<dbReference type="Pfam" id="PF01156">
    <property type="entry name" value="IU_nuc_hydro"/>
    <property type="match status" value="1"/>
</dbReference>
<dbReference type="EMBL" id="CAXAMM010007281">
    <property type="protein sequence ID" value="CAK9013710.1"/>
    <property type="molecule type" value="Genomic_DNA"/>
</dbReference>
<dbReference type="PANTHER" id="PTHR12304">
    <property type="entry name" value="INOSINE-URIDINE PREFERRING NUCLEOSIDE HYDROLASE"/>
    <property type="match status" value="1"/>
</dbReference>
<evidence type="ECO:0000313" key="8">
    <source>
        <dbReference type="EMBL" id="CAK9013710.1"/>
    </source>
</evidence>
<dbReference type="EMBL" id="CAXAMM010006537">
    <property type="protein sequence ID" value="CAK9011408.1"/>
    <property type="molecule type" value="Genomic_DNA"/>
</dbReference>
<dbReference type="GO" id="GO:0016787">
    <property type="term" value="F:hydrolase activity"/>
    <property type="evidence" value="ECO:0007669"/>
    <property type="project" value="UniProtKB-KW"/>
</dbReference>
<sequence>MNRADHIAANPDFPWLEADDLPGVAQFLSQRQWLQADEQVLQCGRAGEGNMNLTLRVRTDRRTFVVKQARPWVEKYDHIEAPWNRADFERLFYERVTSIPEVAGRMPRLIVSDSAARTLVLEYIDGADDFTVLYSGAKLDLPALGDLANYIAALHAGTRDETPSSFANSGMRQLNHAHIFQVPLQADNGVPLEQLEPGLEDTATLIRKDEAYLHAVETLGAQYLQDGRCLLHGDYFPGSWLWSPRGLVVIDPEFCFVGTSEVDLGCAIAHMALAKQEQATARTFLDAYQTTSDDSRLDLGLAARFAAVEVMRRLIGNTRLIFTLFGFTLLASTSLVGEGATPIDVWLDVDTATGVGDVDDGLMLIQVFHSPEFKVRGLSVVFGNTTLERAVPIAKEIVSKFGPEDLSVNPGAASEEDLGEETKAVQAMAAALEEAPMTLLAVGPVTNVASLLMLHPELHDRIDRIVMVAARRPGQKFVSSDRQKLPHRDANFEHDAKAMQVILDSDIPLVFAPWEVSSKLWITREDLKNLSDSGESGAWIAKTSAYWITGWELAITDRGFNPFDTLAAGWLSHPELIESMPVSVRIEELPDDRVAGSSSEEAETKPYLLVSEANTSDREIIYCHTPRPEFKAVLIERLTGLPTGTASE</sequence>
<evidence type="ECO:0000256" key="2">
    <source>
        <dbReference type="ARBA" id="ARBA00022801"/>
    </source>
</evidence>
<dbReference type="PANTHER" id="PTHR12304:SF4">
    <property type="entry name" value="URIDINE NUCLEOSIDASE"/>
    <property type="match status" value="1"/>
</dbReference>
<evidence type="ECO:0000313" key="7">
    <source>
        <dbReference type="EMBL" id="CAK9011408.1"/>
    </source>
</evidence>
<dbReference type="Pfam" id="PF01636">
    <property type="entry name" value="APH"/>
    <property type="match status" value="1"/>
</dbReference>
<proteinExistence type="inferred from homology"/>
<evidence type="ECO:0000259" key="4">
    <source>
        <dbReference type="Pfam" id="PF01156"/>
    </source>
</evidence>
<comment type="similarity">
    <text evidence="1">Belongs to the IUNH family.</text>
</comment>
<protein>
    <submittedName>
        <fullName evidence="8">Pyrimidine-specific ribonucleoside hydrolase RihA (Cytidine/uridine-specific hydrolase)</fullName>
    </submittedName>
</protein>
<dbReference type="EMBL" id="CAXAMM010007282">
    <property type="protein sequence ID" value="CAK9013711.1"/>
    <property type="molecule type" value="Genomic_DNA"/>
</dbReference>
<dbReference type="Gene3D" id="3.30.200.20">
    <property type="entry name" value="Phosphorylase Kinase, domain 1"/>
    <property type="match status" value="1"/>
</dbReference>
<dbReference type="InterPro" id="IPR011009">
    <property type="entry name" value="Kinase-like_dom_sf"/>
</dbReference>
<comment type="caution">
    <text evidence="8">The sequence shown here is derived from an EMBL/GenBank/DDBJ whole genome shotgun (WGS) entry which is preliminary data.</text>
</comment>
<dbReference type="Gene3D" id="3.90.245.10">
    <property type="entry name" value="Ribonucleoside hydrolase-like"/>
    <property type="match status" value="1"/>
</dbReference>
<dbReference type="InterPro" id="IPR023186">
    <property type="entry name" value="IUNH"/>
</dbReference>